<evidence type="ECO:0000313" key="2">
    <source>
        <dbReference type="EMBL" id="GIF75914.1"/>
    </source>
</evidence>
<dbReference type="RefSeq" id="WP_203716755.1">
    <property type="nucleotide sequence ID" value="NZ_BONE01000050.1"/>
</dbReference>
<keyword evidence="3" id="KW-1185">Reference proteome</keyword>
<dbReference type="InterPro" id="IPR036465">
    <property type="entry name" value="vWFA_dom_sf"/>
</dbReference>
<dbReference type="Proteomes" id="UP000604117">
    <property type="component" value="Unassembled WGS sequence"/>
</dbReference>
<comment type="caution">
    <text evidence="2">The sequence shown here is derived from an EMBL/GenBank/DDBJ whole genome shotgun (WGS) entry which is preliminary data.</text>
</comment>
<dbReference type="PANTHER" id="PTHR39338">
    <property type="entry name" value="BLL5662 PROTEIN-RELATED"/>
    <property type="match status" value="1"/>
</dbReference>
<dbReference type="CDD" id="cd00198">
    <property type="entry name" value="vWFA"/>
    <property type="match status" value="1"/>
</dbReference>
<dbReference type="PANTHER" id="PTHR39338:SF6">
    <property type="entry name" value="BLL5662 PROTEIN"/>
    <property type="match status" value="1"/>
</dbReference>
<dbReference type="SUPFAM" id="SSF53300">
    <property type="entry name" value="vWA-like"/>
    <property type="match status" value="1"/>
</dbReference>
<feature type="region of interest" description="Disordered" evidence="1">
    <location>
        <begin position="91"/>
        <end position="112"/>
    </location>
</feature>
<reference evidence="2 3" key="1">
    <citation type="submission" date="2021-01" db="EMBL/GenBank/DDBJ databases">
        <title>Whole genome shotgun sequence of Asanoa siamensis NBRC 107932.</title>
        <authorList>
            <person name="Komaki H."/>
            <person name="Tamura T."/>
        </authorList>
    </citation>
    <scope>NUCLEOTIDE SEQUENCE [LARGE SCALE GENOMIC DNA]</scope>
    <source>
        <strain evidence="2 3">NBRC 107932</strain>
    </source>
</reference>
<dbReference type="Pfam" id="PF05762">
    <property type="entry name" value="VWA_CoxE"/>
    <property type="match status" value="1"/>
</dbReference>
<evidence type="ECO:0000313" key="3">
    <source>
        <dbReference type="Proteomes" id="UP000604117"/>
    </source>
</evidence>
<gene>
    <name evidence="2" type="ORF">Asi02nite_54320</name>
</gene>
<dbReference type="InterPro" id="IPR008912">
    <property type="entry name" value="Uncharacterised_CoxE"/>
</dbReference>
<dbReference type="EMBL" id="BONE01000050">
    <property type="protein sequence ID" value="GIF75914.1"/>
    <property type="molecule type" value="Genomic_DNA"/>
</dbReference>
<sequence>MPTTVEPPLVARTREHLFGFLRGLHTAGLRVPADKQGAFFAGIDTLAPATTGQLYWIGAATLPASEPDQRVYDEVFRRFFGVPEDGLVVTEDVPAPNGDEDEPTAMPGSRDTDEALLDQAGADGLAASGLSPDGVKRFAPTAPHAHGTLAEIRRELPRAVPPTRSRRRRPGGRREELDLRAIYLASRHTYGEITRLRWRHRPARERRVLLLVDVSGSMKQHSPDYLRFAHAVVATCQRAEVFTFGTRLTRVTPALRASDVDAALASLAEVVLDADGGTLIGPSLAEFLGNAHHAAMARGALVVVLSDGLERGDCTAMVAATRRLSLLAHRLCWWSPLACDPSYRPVTRGMSAVLGHLDALTGVRDLDTALAALRAKFTSRRDHVLR</sequence>
<organism evidence="2 3">
    <name type="scientific">Asanoa siamensis</name>
    <dbReference type="NCBI Taxonomy" id="926357"/>
    <lineage>
        <taxon>Bacteria</taxon>
        <taxon>Bacillati</taxon>
        <taxon>Actinomycetota</taxon>
        <taxon>Actinomycetes</taxon>
        <taxon>Micromonosporales</taxon>
        <taxon>Micromonosporaceae</taxon>
        <taxon>Asanoa</taxon>
    </lineage>
</organism>
<name>A0ABQ4CXB5_9ACTN</name>
<dbReference type="Gene3D" id="3.40.50.410">
    <property type="entry name" value="von Willebrand factor, type A domain"/>
    <property type="match status" value="1"/>
</dbReference>
<evidence type="ECO:0000256" key="1">
    <source>
        <dbReference type="SAM" id="MobiDB-lite"/>
    </source>
</evidence>
<protein>
    <submittedName>
        <fullName evidence="2">VWA containing CoxE family protein</fullName>
    </submittedName>
</protein>
<proteinExistence type="predicted"/>
<accession>A0ABQ4CXB5</accession>